<dbReference type="InterPro" id="IPR017853">
    <property type="entry name" value="GH"/>
</dbReference>
<name>A0A940IDX6_9FIRM</name>
<dbReference type="Proteomes" id="UP000727857">
    <property type="component" value="Unassembled WGS sequence"/>
</dbReference>
<dbReference type="PANTHER" id="PTHR31297:SF13">
    <property type="entry name" value="PUTATIVE-RELATED"/>
    <property type="match status" value="1"/>
</dbReference>
<dbReference type="GO" id="GO:0008422">
    <property type="term" value="F:beta-glucosidase activity"/>
    <property type="evidence" value="ECO:0007669"/>
    <property type="project" value="TreeGrafter"/>
</dbReference>
<keyword evidence="2 3" id="KW-0326">Glycosidase</keyword>
<evidence type="ECO:0000256" key="3">
    <source>
        <dbReference type="RuleBase" id="RU361153"/>
    </source>
</evidence>
<dbReference type="AlphaFoldDB" id="A0A940IDX6"/>
<comment type="caution">
    <text evidence="6">The sequence shown here is derived from an EMBL/GenBank/DDBJ whole genome shotgun (WGS) entry which is preliminary data.</text>
</comment>
<dbReference type="GO" id="GO:0009986">
    <property type="term" value="C:cell surface"/>
    <property type="evidence" value="ECO:0007669"/>
    <property type="project" value="TreeGrafter"/>
</dbReference>
<dbReference type="InterPro" id="IPR050386">
    <property type="entry name" value="Glycosyl_hydrolase_5"/>
</dbReference>
<accession>A0A940IDX6</accession>
<reference evidence="6" key="1">
    <citation type="submission" date="2020-10" db="EMBL/GenBank/DDBJ databases">
        <authorList>
            <person name="Gilroy R."/>
        </authorList>
    </citation>
    <scope>NUCLEOTIDE SEQUENCE</scope>
    <source>
        <strain evidence="6">517</strain>
    </source>
</reference>
<evidence type="ECO:0000256" key="1">
    <source>
        <dbReference type="ARBA" id="ARBA00022801"/>
    </source>
</evidence>
<dbReference type="Gene3D" id="3.20.20.80">
    <property type="entry name" value="Glycosidases"/>
    <property type="match status" value="1"/>
</dbReference>
<dbReference type="GO" id="GO:0009251">
    <property type="term" value="P:glucan catabolic process"/>
    <property type="evidence" value="ECO:0007669"/>
    <property type="project" value="TreeGrafter"/>
</dbReference>
<evidence type="ECO:0000256" key="2">
    <source>
        <dbReference type="ARBA" id="ARBA00023295"/>
    </source>
</evidence>
<sequence>MKKFILRTFVFLCVAALAFLTLVGCVSDSDKDKTETPVEDNRLLRAQGDDFVNEKGEKVFIKAVNAGGLFIQEEWMCATDLVDHLTLCETLESRFGKEKALELIGIYESAFWTENDFDNVRAYGFNCIRLPFAYFNLEDDSGALTRFERLDWFINECDERDIYVILDLHGAYGSQNGSDHSGDTSGAKLFGSEENESRTVELWKTVAARYRDRDIIAGYDLLNEPTGANDLQRWAFYDRLYDAVRSVDDRHVLIIESVWETKNLPDPELFEWENVAYSYHNYCWEGVGNAEKLIEFTDTKVADYVALTYEVPVFVGEFTCFEEEAAWEHTLSEYTENNVNYAVWTYKVYGTDTSWGIYSGAPTEKVDPFTDSYEEIARKWSAQTTENYTPYPMHERLFKAA</sequence>
<organism evidence="6 7">
    <name type="scientific">Candidatus Stercoripulliclostridium pullicola</name>
    <dbReference type="NCBI Taxonomy" id="2840953"/>
    <lineage>
        <taxon>Bacteria</taxon>
        <taxon>Bacillati</taxon>
        <taxon>Bacillota</taxon>
        <taxon>Clostridia</taxon>
        <taxon>Eubacteriales</taxon>
        <taxon>Candidatus Stercoripulliclostridium</taxon>
    </lineage>
</organism>
<dbReference type="PANTHER" id="PTHR31297">
    <property type="entry name" value="GLUCAN ENDO-1,6-BETA-GLUCOSIDASE B"/>
    <property type="match status" value="1"/>
</dbReference>
<comment type="similarity">
    <text evidence="3">Belongs to the glycosyl hydrolase 5 (cellulase A) family.</text>
</comment>
<dbReference type="EMBL" id="JADINF010000181">
    <property type="protein sequence ID" value="MBO8424783.1"/>
    <property type="molecule type" value="Genomic_DNA"/>
</dbReference>
<protein>
    <submittedName>
        <fullName evidence="6">Cellulase family glycosylhydrolase</fullName>
    </submittedName>
</protein>
<reference evidence="6" key="2">
    <citation type="journal article" date="2021" name="PeerJ">
        <title>Extensive microbial diversity within the chicken gut microbiome revealed by metagenomics and culture.</title>
        <authorList>
            <person name="Gilroy R."/>
            <person name="Ravi A."/>
            <person name="Getino M."/>
            <person name="Pursley I."/>
            <person name="Horton D.L."/>
            <person name="Alikhan N.F."/>
            <person name="Baker D."/>
            <person name="Gharbi K."/>
            <person name="Hall N."/>
            <person name="Watson M."/>
            <person name="Adriaenssens E.M."/>
            <person name="Foster-Nyarko E."/>
            <person name="Jarju S."/>
            <person name="Secka A."/>
            <person name="Antonio M."/>
            <person name="Oren A."/>
            <person name="Chaudhuri R.R."/>
            <person name="La Ragione R."/>
            <person name="Hildebrand F."/>
            <person name="Pallen M.J."/>
        </authorList>
    </citation>
    <scope>NUCLEOTIDE SEQUENCE</scope>
    <source>
        <strain evidence="6">517</strain>
    </source>
</reference>
<dbReference type="PROSITE" id="PS51257">
    <property type="entry name" value="PROKAR_LIPOPROTEIN"/>
    <property type="match status" value="1"/>
</dbReference>
<feature type="chain" id="PRO_5038951598" evidence="4">
    <location>
        <begin position="19"/>
        <end position="401"/>
    </location>
</feature>
<dbReference type="InterPro" id="IPR001547">
    <property type="entry name" value="Glyco_hydro_5"/>
</dbReference>
<feature type="domain" description="Glycoside hydrolase family 5" evidence="5">
    <location>
        <begin position="113"/>
        <end position="347"/>
    </location>
</feature>
<keyword evidence="1 3" id="KW-0378">Hydrolase</keyword>
<evidence type="ECO:0000256" key="4">
    <source>
        <dbReference type="SAM" id="SignalP"/>
    </source>
</evidence>
<keyword evidence="4" id="KW-0732">Signal</keyword>
<evidence type="ECO:0000259" key="5">
    <source>
        <dbReference type="Pfam" id="PF00150"/>
    </source>
</evidence>
<evidence type="ECO:0000313" key="7">
    <source>
        <dbReference type="Proteomes" id="UP000727857"/>
    </source>
</evidence>
<dbReference type="GO" id="GO:0005576">
    <property type="term" value="C:extracellular region"/>
    <property type="evidence" value="ECO:0007669"/>
    <property type="project" value="TreeGrafter"/>
</dbReference>
<evidence type="ECO:0000313" key="6">
    <source>
        <dbReference type="EMBL" id="MBO8424783.1"/>
    </source>
</evidence>
<proteinExistence type="inferred from homology"/>
<feature type="signal peptide" evidence="4">
    <location>
        <begin position="1"/>
        <end position="18"/>
    </location>
</feature>
<dbReference type="Pfam" id="PF00150">
    <property type="entry name" value="Cellulase"/>
    <property type="match status" value="1"/>
</dbReference>
<dbReference type="SUPFAM" id="SSF51445">
    <property type="entry name" value="(Trans)glycosidases"/>
    <property type="match status" value="1"/>
</dbReference>
<gene>
    <name evidence="6" type="ORF">IAB16_07160</name>
</gene>